<proteinExistence type="predicted"/>
<organism evidence="3">
    <name type="scientific">Schistocephalus solidus</name>
    <name type="common">Tapeworm</name>
    <dbReference type="NCBI Taxonomy" id="70667"/>
    <lineage>
        <taxon>Eukaryota</taxon>
        <taxon>Metazoa</taxon>
        <taxon>Spiralia</taxon>
        <taxon>Lophotrochozoa</taxon>
        <taxon>Platyhelminthes</taxon>
        <taxon>Cestoda</taxon>
        <taxon>Eucestoda</taxon>
        <taxon>Diphyllobothriidea</taxon>
        <taxon>Diphyllobothriidae</taxon>
        <taxon>Schistocephalus</taxon>
    </lineage>
</organism>
<dbReference type="OrthoDB" id="407509at2759"/>
<evidence type="ECO:0000313" key="1">
    <source>
        <dbReference type="EMBL" id="VDL99777.1"/>
    </source>
</evidence>
<dbReference type="WBParaSite" id="SSLN_0001389501-mRNA-1">
    <property type="protein sequence ID" value="SSLN_0001389501-mRNA-1"/>
    <property type="gene ID" value="SSLN_0001389501"/>
</dbReference>
<dbReference type="EMBL" id="UYSU01038040">
    <property type="protein sequence ID" value="VDL99777.1"/>
    <property type="molecule type" value="Genomic_DNA"/>
</dbReference>
<reference evidence="1 2" key="2">
    <citation type="submission" date="2018-11" db="EMBL/GenBank/DDBJ databases">
        <authorList>
            <consortium name="Pathogen Informatics"/>
        </authorList>
    </citation>
    <scope>NUCLEOTIDE SEQUENCE [LARGE SCALE GENOMIC DNA]</scope>
    <source>
        <strain evidence="1 2">NST_G2</strain>
    </source>
</reference>
<keyword evidence="2" id="KW-1185">Reference proteome</keyword>
<dbReference type="Proteomes" id="UP000275846">
    <property type="component" value="Unassembled WGS sequence"/>
</dbReference>
<accession>A0A183TA94</accession>
<evidence type="ECO:0000313" key="2">
    <source>
        <dbReference type="Proteomes" id="UP000275846"/>
    </source>
</evidence>
<name>A0A183TA94_SCHSO</name>
<gene>
    <name evidence="1" type="ORF">SSLN_LOCUS13392</name>
</gene>
<reference evidence="3" key="1">
    <citation type="submission" date="2016-06" db="UniProtKB">
        <authorList>
            <consortium name="WormBaseParasite"/>
        </authorList>
    </citation>
    <scope>IDENTIFICATION</scope>
</reference>
<sequence length="89" mass="10206">MWHQRQVHQELKDATIDHLYKWKGNRHLCDNHRGILLLKIAGKIFACILPNGLYGHLEQGCLPETHGGFRRYCGTTKGIVAARQVKNKC</sequence>
<dbReference type="AlphaFoldDB" id="A0A183TA94"/>
<protein>
    <submittedName>
        <fullName evidence="3">Transposase</fullName>
    </submittedName>
</protein>
<evidence type="ECO:0000313" key="3">
    <source>
        <dbReference type="WBParaSite" id="SSLN_0001389501-mRNA-1"/>
    </source>
</evidence>